<name>A0A316Z1J1_9BASI</name>
<evidence type="ECO:0000313" key="2">
    <source>
        <dbReference type="EMBL" id="PWN95650.1"/>
    </source>
</evidence>
<protein>
    <submittedName>
        <fullName evidence="2">Uncharacterized protein</fullName>
    </submittedName>
</protein>
<dbReference type="AlphaFoldDB" id="A0A316Z1J1"/>
<sequence>MLQRIRGCPRRPGRPDSSTTTRLACHPCTTGSSRVTHSGSRRGKGMECGQVLYRVVGQQLSRERVWVEDSVTLAWMRERRENRGVGEARVASA</sequence>
<gene>
    <name evidence="2" type="ORF">FA09DRAFT_135842</name>
</gene>
<evidence type="ECO:0000256" key="1">
    <source>
        <dbReference type="SAM" id="MobiDB-lite"/>
    </source>
</evidence>
<dbReference type="Proteomes" id="UP000245946">
    <property type="component" value="Unassembled WGS sequence"/>
</dbReference>
<accession>A0A316Z1J1</accession>
<organism evidence="2 3">
    <name type="scientific">Tilletiopsis washingtonensis</name>
    <dbReference type="NCBI Taxonomy" id="58919"/>
    <lineage>
        <taxon>Eukaryota</taxon>
        <taxon>Fungi</taxon>
        <taxon>Dikarya</taxon>
        <taxon>Basidiomycota</taxon>
        <taxon>Ustilaginomycotina</taxon>
        <taxon>Exobasidiomycetes</taxon>
        <taxon>Entylomatales</taxon>
        <taxon>Entylomatales incertae sedis</taxon>
        <taxon>Tilletiopsis</taxon>
    </lineage>
</organism>
<keyword evidence="3" id="KW-1185">Reference proteome</keyword>
<dbReference type="GeneID" id="37266647"/>
<reference evidence="2 3" key="1">
    <citation type="journal article" date="2018" name="Mol. Biol. Evol.">
        <title>Broad Genomic Sampling Reveals a Smut Pathogenic Ancestry of the Fungal Clade Ustilaginomycotina.</title>
        <authorList>
            <person name="Kijpornyongpan T."/>
            <person name="Mondo S.J."/>
            <person name="Barry K."/>
            <person name="Sandor L."/>
            <person name="Lee J."/>
            <person name="Lipzen A."/>
            <person name="Pangilinan J."/>
            <person name="LaButti K."/>
            <person name="Hainaut M."/>
            <person name="Henrissat B."/>
            <person name="Grigoriev I.V."/>
            <person name="Spatafora J.W."/>
            <person name="Aime M.C."/>
        </authorList>
    </citation>
    <scope>NUCLEOTIDE SEQUENCE [LARGE SCALE GENOMIC DNA]</scope>
    <source>
        <strain evidence="2 3">MCA 4186</strain>
    </source>
</reference>
<evidence type="ECO:0000313" key="3">
    <source>
        <dbReference type="Proteomes" id="UP000245946"/>
    </source>
</evidence>
<dbReference type="RefSeq" id="XP_025595929.1">
    <property type="nucleotide sequence ID" value="XM_025739101.1"/>
</dbReference>
<feature type="compositionally biased region" description="Polar residues" evidence="1">
    <location>
        <begin position="29"/>
        <end position="38"/>
    </location>
</feature>
<proteinExistence type="predicted"/>
<dbReference type="EMBL" id="KZ819303">
    <property type="protein sequence ID" value="PWN95650.1"/>
    <property type="molecule type" value="Genomic_DNA"/>
</dbReference>
<feature type="region of interest" description="Disordered" evidence="1">
    <location>
        <begin position="1"/>
        <end position="43"/>
    </location>
</feature>